<dbReference type="PROSITE" id="PS51742">
    <property type="entry name" value="PPC"/>
    <property type="match status" value="1"/>
</dbReference>
<keyword evidence="2" id="KW-0238">DNA-binding</keyword>
<dbReference type="CDD" id="cd11378">
    <property type="entry name" value="DUF296"/>
    <property type="match status" value="1"/>
</dbReference>
<dbReference type="InterPro" id="IPR005175">
    <property type="entry name" value="PPC_dom"/>
</dbReference>
<feature type="domain" description="PPC" evidence="1">
    <location>
        <begin position="1"/>
        <end position="129"/>
    </location>
</feature>
<dbReference type="PANTHER" id="PTHR34988">
    <property type="entry name" value="PROTEIN, PUTATIVE-RELATED"/>
    <property type="match status" value="1"/>
</dbReference>
<reference evidence="2 3" key="1">
    <citation type="submission" date="2023-10" db="EMBL/GenBank/DDBJ databases">
        <title>Bacteria for the degradation of biodegradable plastic PBAT(Polybutylene adipate terephthalate).</title>
        <authorList>
            <person name="Weon H.-Y."/>
            <person name="Yeon J."/>
        </authorList>
    </citation>
    <scope>NUCLEOTIDE SEQUENCE [LARGE SCALE GENOMIC DNA]</scope>
    <source>
        <strain evidence="2 3">SBD 7-3</strain>
    </source>
</reference>
<dbReference type="EMBL" id="CP136336">
    <property type="protein sequence ID" value="WOB09521.1"/>
    <property type="molecule type" value="Genomic_DNA"/>
</dbReference>
<dbReference type="Proteomes" id="UP001303946">
    <property type="component" value="Chromosome"/>
</dbReference>
<gene>
    <name evidence="2" type="ORF">RXV79_05530</name>
</gene>
<evidence type="ECO:0000313" key="3">
    <source>
        <dbReference type="Proteomes" id="UP001303946"/>
    </source>
</evidence>
<accession>A0ABZ0D226</accession>
<dbReference type="Pfam" id="PF03479">
    <property type="entry name" value="PCC"/>
    <property type="match status" value="1"/>
</dbReference>
<dbReference type="PANTHER" id="PTHR34988:SF1">
    <property type="entry name" value="DNA-BINDING PROTEIN"/>
    <property type="match status" value="1"/>
</dbReference>
<evidence type="ECO:0000313" key="2">
    <source>
        <dbReference type="EMBL" id="WOB09521.1"/>
    </source>
</evidence>
<dbReference type="SUPFAM" id="SSF117856">
    <property type="entry name" value="AF0104/ALDC/Ptd012-like"/>
    <property type="match status" value="1"/>
</dbReference>
<dbReference type="Gene3D" id="3.30.1330.80">
    <property type="entry name" value="Hypothetical protein, similar to alpha- acetolactate decarboxylase, domain 2"/>
    <property type="match status" value="1"/>
</dbReference>
<evidence type="ECO:0000259" key="1">
    <source>
        <dbReference type="PROSITE" id="PS51742"/>
    </source>
</evidence>
<name>A0ABZ0D226_9BURK</name>
<proteinExistence type="predicted"/>
<dbReference type="GO" id="GO:0003677">
    <property type="term" value="F:DNA binding"/>
    <property type="evidence" value="ECO:0007669"/>
    <property type="project" value="UniProtKB-KW"/>
</dbReference>
<dbReference type="RefSeq" id="WP_316702470.1">
    <property type="nucleotide sequence ID" value="NZ_CP136336.1"/>
</dbReference>
<protein>
    <submittedName>
        <fullName evidence="2">DNA-binding protein</fullName>
    </submittedName>
</protein>
<sequence length="132" mass="13535">MDLHPVRLTPGADLRRALEALATASGADAAFVVAGIGSLVNARLRYAGEPAETDLAGPLEILSLSGSLSASGAHLHVSVSDASGRVLGGHLGHGSIVRTTAEILLAPLPGWSLAREPDPATGFMELVVRRKI</sequence>
<keyword evidence="3" id="KW-1185">Reference proteome</keyword>
<organism evidence="2 3">
    <name type="scientific">Piscinibacter gummiphilus</name>
    <dbReference type="NCBI Taxonomy" id="946333"/>
    <lineage>
        <taxon>Bacteria</taxon>
        <taxon>Pseudomonadati</taxon>
        <taxon>Pseudomonadota</taxon>
        <taxon>Betaproteobacteria</taxon>
        <taxon>Burkholderiales</taxon>
        <taxon>Sphaerotilaceae</taxon>
        <taxon>Piscinibacter</taxon>
    </lineage>
</organism>